<protein>
    <recommendedName>
        <fullName evidence="1">BHLH domain-containing protein</fullName>
    </recommendedName>
</protein>
<accession>A0A177B791</accession>
<dbReference type="OrthoDB" id="10011855at2759"/>
<dbReference type="GO" id="GO:0005634">
    <property type="term" value="C:nucleus"/>
    <property type="evidence" value="ECO:0007669"/>
    <property type="project" value="TreeGrafter"/>
</dbReference>
<feature type="domain" description="BHLH" evidence="1">
    <location>
        <begin position="19"/>
        <end position="73"/>
    </location>
</feature>
<dbReference type="GO" id="GO:0046983">
    <property type="term" value="F:protein dimerization activity"/>
    <property type="evidence" value="ECO:0007669"/>
    <property type="project" value="InterPro"/>
</dbReference>
<dbReference type="Pfam" id="PF00010">
    <property type="entry name" value="HLH"/>
    <property type="match status" value="1"/>
</dbReference>
<dbReference type="SMART" id="SM00353">
    <property type="entry name" value="HLH"/>
    <property type="match status" value="1"/>
</dbReference>
<dbReference type="PANTHER" id="PTHR19290:SF164">
    <property type="entry name" value="BHLH DOMAIN-CONTAINING PROTEIN"/>
    <property type="match status" value="1"/>
</dbReference>
<proteinExistence type="predicted"/>
<dbReference type="EMBL" id="LWCA01000180">
    <property type="protein sequence ID" value="OAF70169.1"/>
    <property type="molecule type" value="Genomic_DNA"/>
</dbReference>
<dbReference type="AlphaFoldDB" id="A0A177B791"/>
<dbReference type="PROSITE" id="PS50888">
    <property type="entry name" value="BHLH"/>
    <property type="match status" value="1"/>
</dbReference>
<dbReference type="GO" id="GO:0061564">
    <property type="term" value="P:axon development"/>
    <property type="evidence" value="ECO:0007669"/>
    <property type="project" value="TreeGrafter"/>
</dbReference>
<sequence length="178" mass="21430">MENSKKMKRKHCDPQELDELRNRINDRERQRMHDLSKAMNELRDVMPYPGNPAVRKLSKIATLTLAKNYIISLKQKIAEININKHNPVPVTNFQLQYNENLLLLKNHVLNEINNKHLHKCKPFKDNYFKNSDKYTIDNIIQPKKNKTNVRQREMYICTCKDCVQFRNFCQYLQYYDKN</sequence>
<reference evidence="2 3" key="1">
    <citation type="submission" date="2016-04" db="EMBL/GenBank/DDBJ databases">
        <title>The genome of Intoshia linei affirms orthonectids as highly simplified spiralians.</title>
        <authorList>
            <person name="Mikhailov K.V."/>
            <person name="Slusarev G.S."/>
            <person name="Nikitin M.A."/>
            <person name="Logacheva M.D."/>
            <person name="Penin A."/>
            <person name="Aleoshin V."/>
            <person name="Panchin Y.V."/>
        </authorList>
    </citation>
    <scope>NUCLEOTIDE SEQUENCE [LARGE SCALE GENOMIC DNA]</scope>
    <source>
        <strain evidence="2">Intl2013</strain>
        <tissue evidence="2">Whole animal</tissue>
    </source>
</reference>
<evidence type="ECO:0000313" key="3">
    <source>
        <dbReference type="Proteomes" id="UP000078046"/>
    </source>
</evidence>
<gene>
    <name evidence="2" type="ORF">A3Q56_02084</name>
</gene>
<keyword evidence="3" id="KW-1185">Reference proteome</keyword>
<evidence type="ECO:0000259" key="1">
    <source>
        <dbReference type="PROSITE" id="PS50888"/>
    </source>
</evidence>
<dbReference type="InterPro" id="IPR011598">
    <property type="entry name" value="bHLH_dom"/>
</dbReference>
<dbReference type="InterPro" id="IPR050359">
    <property type="entry name" value="bHLH_transcription_factors"/>
</dbReference>
<dbReference type="GO" id="GO:0007423">
    <property type="term" value="P:sensory organ development"/>
    <property type="evidence" value="ECO:0007669"/>
    <property type="project" value="TreeGrafter"/>
</dbReference>
<dbReference type="PANTHER" id="PTHR19290">
    <property type="entry name" value="BASIC HELIX-LOOP-HELIX PROTEIN NEUROGENIN-RELATED"/>
    <property type="match status" value="1"/>
</dbReference>
<dbReference type="Gene3D" id="4.10.280.10">
    <property type="entry name" value="Helix-loop-helix DNA-binding domain"/>
    <property type="match status" value="1"/>
</dbReference>
<comment type="caution">
    <text evidence="2">The sequence shown here is derived from an EMBL/GenBank/DDBJ whole genome shotgun (WGS) entry which is preliminary data.</text>
</comment>
<name>A0A177B791_9BILA</name>
<dbReference type="GO" id="GO:0000981">
    <property type="term" value="F:DNA-binding transcription factor activity, RNA polymerase II-specific"/>
    <property type="evidence" value="ECO:0007669"/>
    <property type="project" value="TreeGrafter"/>
</dbReference>
<dbReference type="SUPFAM" id="SSF47459">
    <property type="entry name" value="HLH, helix-loop-helix DNA-binding domain"/>
    <property type="match status" value="1"/>
</dbReference>
<evidence type="ECO:0000313" key="2">
    <source>
        <dbReference type="EMBL" id="OAF70169.1"/>
    </source>
</evidence>
<organism evidence="2 3">
    <name type="scientific">Intoshia linei</name>
    <dbReference type="NCBI Taxonomy" id="1819745"/>
    <lineage>
        <taxon>Eukaryota</taxon>
        <taxon>Metazoa</taxon>
        <taxon>Spiralia</taxon>
        <taxon>Lophotrochozoa</taxon>
        <taxon>Mesozoa</taxon>
        <taxon>Orthonectida</taxon>
        <taxon>Rhopaluridae</taxon>
        <taxon>Intoshia</taxon>
    </lineage>
</organism>
<dbReference type="GO" id="GO:0045944">
    <property type="term" value="P:positive regulation of transcription by RNA polymerase II"/>
    <property type="evidence" value="ECO:0007669"/>
    <property type="project" value="TreeGrafter"/>
</dbReference>
<dbReference type="Proteomes" id="UP000078046">
    <property type="component" value="Unassembled WGS sequence"/>
</dbReference>
<dbReference type="GO" id="GO:0070888">
    <property type="term" value="F:E-box binding"/>
    <property type="evidence" value="ECO:0007669"/>
    <property type="project" value="TreeGrafter"/>
</dbReference>
<dbReference type="InterPro" id="IPR036638">
    <property type="entry name" value="HLH_DNA-bd_sf"/>
</dbReference>